<evidence type="ECO:0000256" key="1">
    <source>
        <dbReference type="ARBA" id="ARBA00023015"/>
    </source>
</evidence>
<dbReference type="EMBL" id="BAAASX010000002">
    <property type="protein sequence ID" value="GAA2327132.1"/>
    <property type="molecule type" value="Genomic_DNA"/>
</dbReference>
<dbReference type="InterPro" id="IPR018060">
    <property type="entry name" value="HTH_AraC"/>
</dbReference>
<evidence type="ECO:0000313" key="5">
    <source>
        <dbReference type="EMBL" id="GAA2327132.1"/>
    </source>
</evidence>
<keyword evidence="6" id="KW-1185">Reference proteome</keyword>
<dbReference type="InterPro" id="IPR009057">
    <property type="entry name" value="Homeodomain-like_sf"/>
</dbReference>
<dbReference type="InterPro" id="IPR050204">
    <property type="entry name" value="AraC_XylS_family_regulators"/>
</dbReference>
<dbReference type="PANTHER" id="PTHR46796:SF7">
    <property type="entry name" value="ARAC FAMILY TRANSCRIPTIONAL REGULATOR"/>
    <property type="match status" value="1"/>
</dbReference>
<gene>
    <name evidence="5" type="ORF">GCM10010403_17440</name>
</gene>
<dbReference type="SUPFAM" id="SSF51215">
    <property type="entry name" value="Regulatory protein AraC"/>
    <property type="match status" value="1"/>
</dbReference>
<keyword evidence="1" id="KW-0805">Transcription regulation</keyword>
<accession>A0ABN3FCC8</accession>
<name>A0ABN3FCC8_9ACTN</name>
<sequence length="312" mass="33316">MTWLSMVISMAGMDEPTIDADDHAVAEGFAGQRMLVVPRAAAERALRHPVTGKLLVTDAGFFPHAARHGRSRPAGAAEHLLLVCTGGQGWCRTGGTRFPVSRGGVVLLPAHRAHAYGAAEDDPWTLWWLHFTGSDAAGLVRAAHDAAGGPVTHLRDPAPVASLVSQVIDALDAGVTSASLIRGSGAAWHALAHVVATGRRHPGSQLSPVERAVEHLRATAPQRTSAAALASMVGLSQSQLSALFREHLGVSPLQYQVQLRMARARELLDGTDLPVAAVARETGYDDPMYFSRQFHHHHAQTPTAYRRRPQGT</sequence>
<dbReference type="InterPro" id="IPR003313">
    <property type="entry name" value="AraC-bd"/>
</dbReference>
<evidence type="ECO:0000256" key="3">
    <source>
        <dbReference type="ARBA" id="ARBA00023163"/>
    </source>
</evidence>
<keyword evidence="3" id="KW-0804">Transcription</keyword>
<comment type="caution">
    <text evidence="5">The sequence shown here is derived from an EMBL/GenBank/DDBJ whole genome shotgun (WGS) entry which is preliminary data.</text>
</comment>
<dbReference type="Pfam" id="PF12833">
    <property type="entry name" value="HTH_18"/>
    <property type="match status" value="1"/>
</dbReference>
<dbReference type="Pfam" id="PF02311">
    <property type="entry name" value="AraC_binding"/>
    <property type="match status" value="1"/>
</dbReference>
<evidence type="ECO:0000313" key="6">
    <source>
        <dbReference type="Proteomes" id="UP001501584"/>
    </source>
</evidence>
<dbReference type="SUPFAM" id="SSF46689">
    <property type="entry name" value="Homeodomain-like"/>
    <property type="match status" value="2"/>
</dbReference>
<proteinExistence type="predicted"/>
<dbReference type="Gene3D" id="1.10.10.60">
    <property type="entry name" value="Homeodomain-like"/>
    <property type="match status" value="2"/>
</dbReference>
<feature type="domain" description="HTH araC/xylS-type" evidence="4">
    <location>
        <begin position="210"/>
        <end position="308"/>
    </location>
</feature>
<dbReference type="Gene3D" id="2.60.120.280">
    <property type="entry name" value="Regulatory protein AraC"/>
    <property type="match status" value="1"/>
</dbReference>
<dbReference type="CDD" id="cd06986">
    <property type="entry name" value="cupin_MmsR-like_N"/>
    <property type="match status" value="1"/>
</dbReference>
<organism evidence="5 6">
    <name type="scientific">Glycomyces rutgersensis</name>
    <dbReference type="NCBI Taxonomy" id="58115"/>
    <lineage>
        <taxon>Bacteria</taxon>
        <taxon>Bacillati</taxon>
        <taxon>Actinomycetota</taxon>
        <taxon>Actinomycetes</taxon>
        <taxon>Glycomycetales</taxon>
        <taxon>Glycomycetaceae</taxon>
        <taxon>Glycomyces</taxon>
    </lineage>
</organism>
<reference evidence="5 6" key="1">
    <citation type="journal article" date="2019" name="Int. J. Syst. Evol. Microbiol.">
        <title>The Global Catalogue of Microorganisms (GCM) 10K type strain sequencing project: providing services to taxonomists for standard genome sequencing and annotation.</title>
        <authorList>
            <consortium name="The Broad Institute Genomics Platform"/>
            <consortium name="The Broad Institute Genome Sequencing Center for Infectious Disease"/>
            <person name="Wu L."/>
            <person name="Ma J."/>
        </authorList>
    </citation>
    <scope>NUCLEOTIDE SEQUENCE [LARGE SCALE GENOMIC DNA]</scope>
    <source>
        <strain evidence="5 6">JCM 6238</strain>
    </source>
</reference>
<dbReference type="Proteomes" id="UP001501584">
    <property type="component" value="Unassembled WGS sequence"/>
</dbReference>
<evidence type="ECO:0000256" key="2">
    <source>
        <dbReference type="ARBA" id="ARBA00023125"/>
    </source>
</evidence>
<dbReference type="SMART" id="SM00342">
    <property type="entry name" value="HTH_ARAC"/>
    <property type="match status" value="1"/>
</dbReference>
<protein>
    <submittedName>
        <fullName evidence="5">AraC family transcriptional regulator</fullName>
    </submittedName>
</protein>
<dbReference type="InterPro" id="IPR037923">
    <property type="entry name" value="HTH-like"/>
</dbReference>
<evidence type="ECO:0000259" key="4">
    <source>
        <dbReference type="PROSITE" id="PS01124"/>
    </source>
</evidence>
<dbReference type="PANTHER" id="PTHR46796">
    <property type="entry name" value="HTH-TYPE TRANSCRIPTIONAL ACTIVATOR RHAS-RELATED"/>
    <property type="match status" value="1"/>
</dbReference>
<dbReference type="PROSITE" id="PS01124">
    <property type="entry name" value="HTH_ARAC_FAMILY_2"/>
    <property type="match status" value="1"/>
</dbReference>
<keyword evidence="2" id="KW-0238">DNA-binding</keyword>